<keyword evidence="3" id="KW-1185">Reference proteome</keyword>
<sequence length="45" mass="5298">MVILVRYNVFNNIQLFVITIGLLCSVLLLRNIVYLYDRTLQLLVD</sequence>
<feature type="transmembrane region" description="Helical" evidence="1">
    <location>
        <begin position="12"/>
        <end position="33"/>
    </location>
</feature>
<dbReference type="KEGG" id="vg:19738176"/>
<reference evidence="2 3" key="1">
    <citation type="journal article" date="2014" name="BMC Genomics">
        <title>The complete genome sequences of poxviruses isolated from a penguin and a pigeon in South Africa and comparison to other sequenced avipoxviruses.</title>
        <authorList>
            <person name="Offerman K."/>
            <person name="Carulei O."/>
            <person name="van der Walt A.P."/>
            <person name="Douglass N."/>
            <person name="Williamson A.L."/>
        </authorList>
    </citation>
    <scope>NUCLEOTIDE SEQUENCE [LARGE SCALE GENOMIC DNA]</scope>
    <source>
        <strain evidence="2">PSan92</strain>
    </source>
</reference>
<name>A0A068ELP4_9POXV</name>
<dbReference type="GeneID" id="19738176"/>
<keyword evidence="1" id="KW-0812">Transmembrane</keyword>
<keyword evidence="1" id="KW-1133">Transmembrane helix</keyword>
<organism evidence="2 3">
    <name type="scientific">Penguinpox virus</name>
    <dbReference type="NCBI Taxonomy" id="648998"/>
    <lineage>
        <taxon>Viruses</taxon>
        <taxon>Varidnaviria</taxon>
        <taxon>Bamfordvirae</taxon>
        <taxon>Nucleocytoviricota</taxon>
        <taxon>Pokkesviricetes</taxon>
        <taxon>Chitovirales</taxon>
        <taxon>Poxviridae</taxon>
        <taxon>Chordopoxvirinae</taxon>
        <taxon>Avipoxvirus</taxon>
        <taxon>Avipoxvirus penguinpox</taxon>
    </lineage>
</organism>
<dbReference type="RefSeq" id="YP_009046155.1">
    <property type="nucleotide sequence ID" value="NC_024446.1"/>
</dbReference>
<protein>
    <submittedName>
        <fullName evidence="2">Uncharacterized protein</fullName>
    </submittedName>
</protein>
<evidence type="ECO:0000256" key="1">
    <source>
        <dbReference type="SAM" id="Phobius"/>
    </source>
</evidence>
<evidence type="ECO:0000313" key="3">
    <source>
        <dbReference type="Proteomes" id="UP000140838"/>
    </source>
</evidence>
<keyword evidence="1" id="KW-0472">Membrane</keyword>
<dbReference type="Proteomes" id="UP000140838">
    <property type="component" value="Genome"/>
</dbReference>
<proteinExistence type="predicted"/>
<evidence type="ECO:0000313" key="2">
    <source>
        <dbReference type="EMBL" id="AID46897.1"/>
    </source>
</evidence>
<dbReference type="EMBL" id="KJ859677">
    <property type="protein sequence ID" value="AID46897.1"/>
    <property type="molecule type" value="Genomic_DNA"/>
</dbReference>
<gene>
    <name evidence="2" type="ORF">pepv_170</name>
</gene>
<accession>A0A068ELP4</accession>